<dbReference type="InterPro" id="IPR005372">
    <property type="entry name" value="UPF0182"/>
</dbReference>
<dbReference type="PANTHER" id="PTHR39344">
    <property type="entry name" value="UPF0182 PROTEIN SLL1060"/>
    <property type="match status" value="1"/>
</dbReference>
<evidence type="ECO:0000256" key="5">
    <source>
        <dbReference type="HAMAP-Rule" id="MF_01600"/>
    </source>
</evidence>
<dbReference type="GO" id="GO:0005576">
    <property type="term" value="C:extracellular region"/>
    <property type="evidence" value="ECO:0007669"/>
    <property type="project" value="TreeGrafter"/>
</dbReference>
<evidence type="ECO:0000313" key="6">
    <source>
        <dbReference type="EMBL" id="MBH8561932.1"/>
    </source>
</evidence>
<comment type="similarity">
    <text evidence="5">Belongs to the UPF0182 family.</text>
</comment>
<feature type="transmembrane region" description="Helical" evidence="5">
    <location>
        <begin position="48"/>
        <end position="68"/>
    </location>
</feature>
<feature type="transmembrane region" description="Helical" evidence="5">
    <location>
        <begin position="160"/>
        <end position="178"/>
    </location>
</feature>
<feature type="transmembrane region" description="Helical" evidence="5">
    <location>
        <begin position="243"/>
        <end position="261"/>
    </location>
</feature>
<dbReference type="HAMAP" id="MF_01600">
    <property type="entry name" value="UPF0182"/>
    <property type="match status" value="1"/>
</dbReference>
<organism evidence="6 7">
    <name type="scientific">Amazonocrinis nigriterrae CENA67</name>
    <dbReference type="NCBI Taxonomy" id="2794033"/>
    <lineage>
        <taxon>Bacteria</taxon>
        <taxon>Bacillati</taxon>
        <taxon>Cyanobacteriota</taxon>
        <taxon>Cyanophyceae</taxon>
        <taxon>Nostocales</taxon>
        <taxon>Nostocaceae</taxon>
        <taxon>Amazonocrinis</taxon>
        <taxon>Amazonocrinis nigriterrae</taxon>
    </lineage>
</organism>
<sequence>MNLKYRGILLIILIAIIGLSLSKTLVHILTEVWWFDTVGFPEVFWTRLTWQILIWIVSFAFYTLFLWGNYQIAMRHTRHSSFSFFEDSALADYADQFANFLALALILFIGFGAASASTPLWETILKYLHPTSFGDRDPIFQQDIGFYVFGLPFYETIRNWLLFAFVWGLIVSFLVYFLKDSFTLRRNGQNTLNYKAKNHLTLLLAGIAVLIAVDFWLKRYSLLYSTNGVVFGAGYTDVHARLFAYWVTSIIALVIAVLLILSMRQRSFALPILGIILFVGALVLLNSVYPWFVQQFIVEPNELTKEKPYIANNIKFTQNGYHLHDVQRQNYTAVTQLNRQVLQANQPTIRNIRLWDYRPLLSTYRQIQEIRLYYQFHSVDVDRYTVNGDYQQVMLSGRELAYSQLPQEAKTWVNQRLKYTHGYGLVMSPVNQVTSDGLPELYIKDIPPVSAVDLQVSQPAIYYGEQTDNYIFTGTKTQEFDYPLGDGNAFTNYNGKGGVSIPTMWHRLAYAYDLGSLQILISNYFTPQSRIHYYRLLQERVSHVAPFLHLDSDPYLVLINGRLQWIADGYTTSDRYPYSEPVAQTQNAAEILKSGNIEQFLHRDVNYLRNSVKVLVDAYDGTMQFFVIDETDPVLRTYQKIFPHLFTPNSAIPSEVKAHFRYPQDLFKIQAQMYLVYHMNDPELFYNREDLWRLPIETYEGNEHIMQPYYMIMRLPGTAQEEFIQILPFTPANKDNMIAWMAARSNSKEYGKLLLYEFPKQKLIFGPRQIEARIDQEPQISQQFTLWSQAGSKVIRGDLLVIPIDQSLLYVEPVYLRAEQGELPELKRVIVAYDKAVVMEETLEQSLAAIFGGVQEQKPVPSAVTGEVPNLAKSALATYQKAQEALRQGNWAEYGRYQQELEEILQKLNQGSKP</sequence>
<dbReference type="AlphaFoldDB" id="A0A8J7HR53"/>
<dbReference type="PANTHER" id="PTHR39344:SF1">
    <property type="entry name" value="UPF0182 PROTEIN SLL1060"/>
    <property type="match status" value="1"/>
</dbReference>
<accession>A0A8J7HR53</accession>
<dbReference type="EMBL" id="JAECZC010000008">
    <property type="protein sequence ID" value="MBH8561932.1"/>
    <property type="molecule type" value="Genomic_DNA"/>
</dbReference>
<comment type="caution">
    <text evidence="6">The sequence shown here is derived from an EMBL/GenBank/DDBJ whole genome shotgun (WGS) entry which is preliminary data.</text>
</comment>
<keyword evidence="4 5" id="KW-0472">Membrane</keyword>
<name>A0A8J7HR53_9NOST</name>
<keyword evidence="1 5" id="KW-1003">Cell membrane</keyword>
<dbReference type="Pfam" id="PF03699">
    <property type="entry name" value="UPF0182"/>
    <property type="match status" value="1"/>
</dbReference>
<proteinExistence type="inferred from homology"/>
<keyword evidence="7" id="KW-1185">Reference proteome</keyword>
<evidence type="ECO:0000256" key="4">
    <source>
        <dbReference type="ARBA" id="ARBA00023136"/>
    </source>
</evidence>
<evidence type="ECO:0000256" key="2">
    <source>
        <dbReference type="ARBA" id="ARBA00022692"/>
    </source>
</evidence>
<protein>
    <recommendedName>
        <fullName evidence="5">UPF0182 protein I8748_07060</fullName>
    </recommendedName>
</protein>
<feature type="transmembrane region" description="Helical" evidence="5">
    <location>
        <begin position="100"/>
        <end position="121"/>
    </location>
</feature>
<dbReference type="GO" id="GO:0005886">
    <property type="term" value="C:plasma membrane"/>
    <property type="evidence" value="ECO:0007669"/>
    <property type="project" value="UniProtKB-SubCell"/>
</dbReference>
<gene>
    <name evidence="6" type="ORF">I8748_07060</name>
</gene>
<dbReference type="RefSeq" id="WP_198123928.1">
    <property type="nucleotide sequence ID" value="NZ_JAECZC010000008.1"/>
</dbReference>
<keyword evidence="2 5" id="KW-0812">Transmembrane</keyword>
<evidence type="ECO:0000313" key="7">
    <source>
        <dbReference type="Proteomes" id="UP000632766"/>
    </source>
</evidence>
<evidence type="ECO:0000256" key="1">
    <source>
        <dbReference type="ARBA" id="ARBA00022475"/>
    </source>
</evidence>
<comment type="caution">
    <text evidence="5">Lacks conserved residue(s) required for the propagation of feature annotation.</text>
</comment>
<evidence type="ECO:0000256" key="3">
    <source>
        <dbReference type="ARBA" id="ARBA00022989"/>
    </source>
</evidence>
<dbReference type="Proteomes" id="UP000632766">
    <property type="component" value="Unassembled WGS sequence"/>
</dbReference>
<reference evidence="6 7" key="1">
    <citation type="journal article" date="2021" name="Int. J. Syst. Evol. Microbiol.">
        <title>Amazonocrinis nigriterrae gen. nov., sp. nov., Atlanticothrix silvestris gen. nov., sp. nov. and Dendronalium phyllosphericum gen. nov., sp. nov., nostocacean cyanobacteria from Brazilian environments.</title>
        <authorList>
            <person name="Alvarenga D.O."/>
            <person name="Andreote A.P.D."/>
            <person name="Branco L.H.Z."/>
            <person name="Delbaje E."/>
            <person name="Cruz R.B."/>
            <person name="Varani A.M."/>
            <person name="Fiore M.F."/>
        </authorList>
    </citation>
    <scope>NUCLEOTIDE SEQUENCE [LARGE SCALE GENOMIC DNA]</scope>
    <source>
        <strain evidence="6 7">CENA67</strain>
    </source>
</reference>
<comment type="subcellular location">
    <subcellularLocation>
        <location evidence="5">Cell membrane</location>
        <topology evidence="5">Multi-pass membrane protein</topology>
    </subcellularLocation>
</comment>
<keyword evidence="3 5" id="KW-1133">Transmembrane helix</keyword>
<feature type="transmembrane region" description="Helical" evidence="5">
    <location>
        <begin position="268"/>
        <end position="292"/>
    </location>
</feature>
<feature type="transmembrane region" description="Helical" evidence="5">
    <location>
        <begin position="199"/>
        <end position="217"/>
    </location>
</feature>